<comment type="caution">
    <text evidence="2">The sequence shown here is derived from an EMBL/GenBank/DDBJ whole genome shotgun (WGS) entry which is preliminary data.</text>
</comment>
<name>A0AAN7AFN3_9PEZI</name>
<sequence>DRITVINRATLQWREDMAAGKPVSRSEPFWMAKIIGFQKEGDCEPVARVRWYYRPQDLPTKRQHTRDCGPNTVFYSDHGKPYCIGSLESC</sequence>
<accession>A0AAN7AFN3</accession>
<dbReference type="EMBL" id="MU864504">
    <property type="protein sequence ID" value="KAK4184132.1"/>
    <property type="molecule type" value="Genomic_DNA"/>
</dbReference>
<organism evidence="2 3">
    <name type="scientific">Podospora australis</name>
    <dbReference type="NCBI Taxonomy" id="1536484"/>
    <lineage>
        <taxon>Eukaryota</taxon>
        <taxon>Fungi</taxon>
        <taxon>Dikarya</taxon>
        <taxon>Ascomycota</taxon>
        <taxon>Pezizomycotina</taxon>
        <taxon>Sordariomycetes</taxon>
        <taxon>Sordariomycetidae</taxon>
        <taxon>Sordariales</taxon>
        <taxon>Podosporaceae</taxon>
        <taxon>Podospora</taxon>
    </lineage>
</organism>
<dbReference type="Gene3D" id="2.30.30.490">
    <property type="match status" value="1"/>
</dbReference>
<dbReference type="InterPro" id="IPR043151">
    <property type="entry name" value="BAH_sf"/>
</dbReference>
<dbReference type="PROSITE" id="PS51038">
    <property type="entry name" value="BAH"/>
    <property type="match status" value="1"/>
</dbReference>
<protein>
    <recommendedName>
        <fullName evidence="1">BAH domain-containing protein</fullName>
    </recommendedName>
</protein>
<gene>
    <name evidence="2" type="ORF">QBC35DRAFT_392378</name>
</gene>
<reference evidence="2" key="1">
    <citation type="journal article" date="2023" name="Mol. Phylogenet. Evol.">
        <title>Genome-scale phylogeny and comparative genomics of the fungal order Sordariales.</title>
        <authorList>
            <person name="Hensen N."/>
            <person name="Bonometti L."/>
            <person name="Westerberg I."/>
            <person name="Brannstrom I.O."/>
            <person name="Guillou S."/>
            <person name="Cros-Aarteil S."/>
            <person name="Calhoun S."/>
            <person name="Haridas S."/>
            <person name="Kuo A."/>
            <person name="Mondo S."/>
            <person name="Pangilinan J."/>
            <person name="Riley R."/>
            <person name="LaButti K."/>
            <person name="Andreopoulos B."/>
            <person name="Lipzen A."/>
            <person name="Chen C."/>
            <person name="Yan M."/>
            <person name="Daum C."/>
            <person name="Ng V."/>
            <person name="Clum A."/>
            <person name="Steindorff A."/>
            <person name="Ohm R.A."/>
            <person name="Martin F."/>
            <person name="Silar P."/>
            <person name="Natvig D.O."/>
            <person name="Lalanne C."/>
            <person name="Gautier V."/>
            <person name="Ament-Velasquez S.L."/>
            <person name="Kruys A."/>
            <person name="Hutchinson M.I."/>
            <person name="Powell A.J."/>
            <person name="Barry K."/>
            <person name="Miller A.N."/>
            <person name="Grigoriev I.V."/>
            <person name="Debuchy R."/>
            <person name="Gladieux P."/>
            <person name="Hiltunen Thoren M."/>
            <person name="Johannesson H."/>
        </authorList>
    </citation>
    <scope>NUCLEOTIDE SEQUENCE</scope>
    <source>
        <strain evidence="2">PSN309</strain>
    </source>
</reference>
<evidence type="ECO:0000313" key="2">
    <source>
        <dbReference type="EMBL" id="KAK4184132.1"/>
    </source>
</evidence>
<dbReference type="AlphaFoldDB" id="A0AAN7AFN3"/>
<feature type="non-terminal residue" evidence="2">
    <location>
        <position position="1"/>
    </location>
</feature>
<evidence type="ECO:0000259" key="1">
    <source>
        <dbReference type="PROSITE" id="PS51038"/>
    </source>
</evidence>
<keyword evidence="3" id="KW-1185">Reference proteome</keyword>
<evidence type="ECO:0000313" key="3">
    <source>
        <dbReference type="Proteomes" id="UP001302126"/>
    </source>
</evidence>
<proteinExistence type="predicted"/>
<dbReference type="InterPro" id="IPR001025">
    <property type="entry name" value="BAH_dom"/>
</dbReference>
<dbReference type="GO" id="GO:0003682">
    <property type="term" value="F:chromatin binding"/>
    <property type="evidence" value="ECO:0007669"/>
    <property type="project" value="InterPro"/>
</dbReference>
<dbReference type="Proteomes" id="UP001302126">
    <property type="component" value="Unassembled WGS sequence"/>
</dbReference>
<feature type="domain" description="BAH" evidence="1">
    <location>
        <begin position="10"/>
        <end position="90"/>
    </location>
</feature>
<reference evidence="2" key="2">
    <citation type="submission" date="2023-05" db="EMBL/GenBank/DDBJ databases">
        <authorList>
            <consortium name="Lawrence Berkeley National Laboratory"/>
            <person name="Steindorff A."/>
            <person name="Hensen N."/>
            <person name="Bonometti L."/>
            <person name="Westerberg I."/>
            <person name="Brannstrom I.O."/>
            <person name="Guillou S."/>
            <person name="Cros-Aarteil S."/>
            <person name="Calhoun S."/>
            <person name="Haridas S."/>
            <person name="Kuo A."/>
            <person name="Mondo S."/>
            <person name="Pangilinan J."/>
            <person name="Riley R."/>
            <person name="Labutti K."/>
            <person name="Andreopoulos B."/>
            <person name="Lipzen A."/>
            <person name="Chen C."/>
            <person name="Yanf M."/>
            <person name="Daum C."/>
            <person name="Ng V."/>
            <person name="Clum A."/>
            <person name="Ohm R."/>
            <person name="Martin F."/>
            <person name="Silar P."/>
            <person name="Natvig D."/>
            <person name="Lalanne C."/>
            <person name="Gautier V."/>
            <person name="Ament-Velasquez S.L."/>
            <person name="Kruys A."/>
            <person name="Hutchinson M.I."/>
            <person name="Powell A.J."/>
            <person name="Barry K."/>
            <person name="Miller A.N."/>
            <person name="Grigoriev I.V."/>
            <person name="Debuchy R."/>
            <person name="Gladieux P."/>
            <person name="Thoren M.H."/>
            <person name="Johannesson H."/>
        </authorList>
    </citation>
    <scope>NUCLEOTIDE SEQUENCE</scope>
    <source>
        <strain evidence="2">PSN309</strain>
    </source>
</reference>